<sequence length="267" mass="30513">MAGISFDRLEQQMFFAKEAFPEQAFRVEMADLLKEGNAKRFVGQYGPVLKAMKPEVAATYFSLWFAWVCVAMQYTISHDHATYDFSLRNLKGQVHLVNGRPRWAFLLHDADSLSTPAGDRNAWRKQVLTSFYALEVAPLLTSIAEAADIGVGQLWGQVATRMHYAQDAFLREATSTWVRQTIEEDFACLQQELDGEVFGRKRNPFDINFRLIDNPRMPEEPYRIKASCCLAYLTDTGHGYCYTCPRMGEEEREEKRQKLVAAVQASN</sequence>
<proteinExistence type="predicted"/>
<organism evidence="1 2">
    <name type="scientific">Paenibacillus agricola</name>
    <dbReference type="NCBI Taxonomy" id="2716264"/>
    <lineage>
        <taxon>Bacteria</taxon>
        <taxon>Bacillati</taxon>
        <taxon>Bacillota</taxon>
        <taxon>Bacilli</taxon>
        <taxon>Bacillales</taxon>
        <taxon>Paenibacillaceae</taxon>
        <taxon>Paenibacillus</taxon>
    </lineage>
</organism>
<evidence type="ECO:0000313" key="1">
    <source>
        <dbReference type="EMBL" id="NHN29253.1"/>
    </source>
</evidence>
<evidence type="ECO:0000313" key="2">
    <source>
        <dbReference type="Proteomes" id="UP001165962"/>
    </source>
</evidence>
<accession>A0ABX0J0P0</accession>
<protein>
    <submittedName>
        <fullName evidence="1">(2Fe-2S)-binding protein</fullName>
    </submittedName>
</protein>
<name>A0ABX0J0P0_9BACL</name>
<reference evidence="1" key="1">
    <citation type="submission" date="2020-03" db="EMBL/GenBank/DDBJ databases">
        <title>Draft sequencing of Paenibacilllus sp. S3N08.</title>
        <authorList>
            <person name="Kim D.-U."/>
        </authorList>
    </citation>
    <scope>NUCLEOTIDE SEQUENCE</scope>
    <source>
        <strain evidence="1">S3N08</strain>
    </source>
</reference>
<dbReference type="Proteomes" id="UP001165962">
    <property type="component" value="Unassembled WGS sequence"/>
</dbReference>
<dbReference type="RefSeq" id="WP_166147047.1">
    <property type="nucleotide sequence ID" value="NZ_JAAOIW010000002.1"/>
</dbReference>
<dbReference type="EMBL" id="JAAOIW010000002">
    <property type="protein sequence ID" value="NHN29253.1"/>
    <property type="molecule type" value="Genomic_DNA"/>
</dbReference>
<keyword evidence="2" id="KW-1185">Reference proteome</keyword>
<comment type="caution">
    <text evidence="1">The sequence shown here is derived from an EMBL/GenBank/DDBJ whole genome shotgun (WGS) entry which is preliminary data.</text>
</comment>
<gene>
    <name evidence="1" type="ORF">G9U52_05340</name>
</gene>